<dbReference type="Proteomes" id="UP000219612">
    <property type="component" value="Unassembled WGS sequence"/>
</dbReference>
<protein>
    <submittedName>
        <fullName evidence="1">Uncharacterized protein</fullName>
    </submittedName>
</protein>
<evidence type="ECO:0000313" key="1">
    <source>
        <dbReference type="EMBL" id="SNY61854.1"/>
    </source>
</evidence>
<proteinExistence type="predicted"/>
<reference evidence="1 2" key="1">
    <citation type="submission" date="2017-09" db="EMBL/GenBank/DDBJ databases">
        <authorList>
            <person name="Ehlers B."/>
            <person name="Leendertz F.H."/>
        </authorList>
    </citation>
    <scope>NUCLEOTIDE SEQUENCE [LARGE SCALE GENOMIC DNA]</scope>
    <source>
        <strain evidence="1 2">CGMCC 4.6857</strain>
    </source>
</reference>
<dbReference type="AlphaFoldDB" id="A0A285JNH9"/>
<dbReference type="RefSeq" id="WP_097326527.1">
    <property type="nucleotide sequence ID" value="NZ_OBDY01000023.1"/>
</dbReference>
<gene>
    <name evidence="1" type="ORF">SAMN05421748_12331</name>
</gene>
<keyword evidence="2" id="KW-1185">Reference proteome</keyword>
<name>A0A285JNH9_9ACTN</name>
<organism evidence="1 2">
    <name type="scientific">Paractinoplanes atraurantiacus</name>
    <dbReference type="NCBI Taxonomy" id="1036182"/>
    <lineage>
        <taxon>Bacteria</taxon>
        <taxon>Bacillati</taxon>
        <taxon>Actinomycetota</taxon>
        <taxon>Actinomycetes</taxon>
        <taxon>Micromonosporales</taxon>
        <taxon>Micromonosporaceae</taxon>
        <taxon>Paractinoplanes</taxon>
    </lineage>
</organism>
<evidence type="ECO:0000313" key="2">
    <source>
        <dbReference type="Proteomes" id="UP000219612"/>
    </source>
</evidence>
<accession>A0A285JNH9</accession>
<dbReference type="EMBL" id="OBDY01000023">
    <property type="protein sequence ID" value="SNY61854.1"/>
    <property type="molecule type" value="Genomic_DNA"/>
</dbReference>
<sequence>MTRRWRTVWATCESDDRIVRLGLAGSGVVVSAGRGGSLEARRVGDGSLIAPPTFTGIPDIAHIVALVAWSDGTGVRAATGAGSLHKSHRWLQRWDLVAGKEIRPAIDMNRPQVKDIDLAMLRGEQVLVVINRGVLEIALLVGRPDRSGAPAASRRRVHRRHGR</sequence>